<dbReference type="EMBL" id="CAJZBQ010000020">
    <property type="protein sequence ID" value="CAG9318544.1"/>
    <property type="molecule type" value="Genomic_DNA"/>
</dbReference>
<dbReference type="AlphaFoldDB" id="A0AAU9IVI4"/>
<organism evidence="2 3">
    <name type="scientific">Blepharisma stoltei</name>
    <dbReference type="NCBI Taxonomy" id="1481888"/>
    <lineage>
        <taxon>Eukaryota</taxon>
        <taxon>Sar</taxon>
        <taxon>Alveolata</taxon>
        <taxon>Ciliophora</taxon>
        <taxon>Postciliodesmatophora</taxon>
        <taxon>Heterotrichea</taxon>
        <taxon>Heterotrichida</taxon>
        <taxon>Blepharismidae</taxon>
        <taxon>Blepharisma</taxon>
    </lineage>
</organism>
<evidence type="ECO:0000256" key="1">
    <source>
        <dbReference type="SAM" id="SignalP"/>
    </source>
</evidence>
<proteinExistence type="predicted"/>
<keyword evidence="3" id="KW-1185">Reference proteome</keyword>
<keyword evidence="1" id="KW-0732">Signal</keyword>
<evidence type="ECO:0000313" key="2">
    <source>
        <dbReference type="EMBL" id="CAG9318544.1"/>
    </source>
</evidence>
<accession>A0AAU9IVI4</accession>
<dbReference type="InterPro" id="IPR052326">
    <property type="entry name" value="Diff-Dev_Assoc_Protein"/>
</dbReference>
<dbReference type="Proteomes" id="UP001162131">
    <property type="component" value="Unassembled WGS sequence"/>
</dbReference>
<dbReference type="PANTHER" id="PTHR33459">
    <property type="entry name" value="DD-GDCA PROTEIN"/>
    <property type="match status" value="1"/>
</dbReference>
<name>A0AAU9IVI4_9CILI</name>
<feature type="signal peptide" evidence="1">
    <location>
        <begin position="1"/>
        <end position="23"/>
    </location>
</feature>
<reference evidence="2" key="1">
    <citation type="submission" date="2021-09" db="EMBL/GenBank/DDBJ databases">
        <authorList>
            <consortium name="AG Swart"/>
            <person name="Singh M."/>
            <person name="Singh A."/>
            <person name="Seah K."/>
            <person name="Emmerich C."/>
        </authorList>
    </citation>
    <scope>NUCLEOTIDE SEQUENCE</scope>
    <source>
        <strain evidence="2">ATCC30299</strain>
    </source>
</reference>
<feature type="chain" id="PRO_5043381320" evidence="1">
    <location>
        <begin position="24"/>
        <end position="691"/>
    </location>
</feature>
<sequence length="691" mass="74015">MWRVILFLSIGVFSLCPTYNCHSGGFDLGNTCAFVTPSKNVLMQICDENNLAPMCMVNPQIFNNFTCGQVPPYTAPLAYPGESCRADSQCRSGQCYQNVCQGQALGYSCISDADCNVGLHCGMGGLCTKQHPYNQECNSDYDCQNGFGCNRTMYASGACLPYYGVQNGEAVGICVDVLGEGNSNLCESGSCMPIYPGTNAEGICQPSFRSAGTYPMTCQVDSDCIGTNGVNKLTGACQCGMDKDGLAYCSAWSGDLPAYTVRSILKQHVNSTAINNCQTMRRFSQSCLAQTLTPPEIYNFTQNNLLAQETARYQGNDDCTQAIFNTRYWGVNTNSFTCKAYSCGTGAQWTNEACIAYQEATNHFALKDCPTGQYCNVAQSQANKWTNATCTTPPTSAPLYPGDPCKVNTDCISGVCSTKGLCVGIGWDNQTTCADDSQCNPGLYCVENANSVLQFTCQPLIKVGQSGCASEFDCVPNANCNFTMNNFPGTCVAYFSAPNGTPVPCAVSGYSSFCQSGACYNAGFSDLGVCAPAPVSQQLPNSCVTSNSCMAMNSLGQTFQGTCTCGYNPTGTSYCSAHIGDAPGKAYLTVAKVLYSSPGMTNCQTSRRHYSDCLDRVAATLGQNTNVYYSAILNFTNYPLYINNDNCVKSIITYDFWTHLPPTPTPPTPPHNDTSSSGILILGLGLFFAFQ</sequence>
<dbReference type="PANTHER" id="PTHR33459:SF7">
    <property type="entry name" value="DD-GDCA PROTEIN"/>
    <property type="match status" value="1"/>
</dbReference>
<evidence type="ECO:0000313" key="3">
    <source>
        <dbReference type="Proteomes" id="UP001162131"/>
    </source>
</evidence>
<comment type="caution">
    <text evidence="2">The sequence shown here is derived from an EMBL/GenBank/DDBJ whole genome shotgun (WGS) entry which is preliminary data.</text>
</comment>
<gene>
    <name evidence="2" type="ORF">BSTOLATCC_MIC21017</name>
</gene>
<protein>
    <submittedName>
        <fullName evidence="2">Uncharacterized protein</fullName>
    </submittedName>
</protein>